<feature type="region of interest" description="Disordered" evidence="1">
    <location>
        <begin position="1"/>
        <end position="53"/>
    </location>
</feature>
<evidence type="ECO:0000313" key="3">
    <source>
        <dbReference type="Proteomes" id="UP000186777"/>
    </source>
</evidence>
<comment type="caution">
    <text evidence="2">The sequence shown here is derived from an EMBL/GenBank/DDBJ whole genome shotgun (WGS) entry which is preliminary data.</text>
</comment>
<dbReference type="Proteomes" id="UP000186777">
    <property type="component" value="Unassembled WGS sequence"/>
</dbReference>
<dbReference type="EMBL" id="MNTG01000047">
    <property type="protein sequence ID" value="OLA36245.1"/>
    <property type="molecule type" value="Genomic_DNA"/>
</dbReference>
<protein>
    <submittedName>
        <fullName evidence="2">Uncharacterized protein</fullName>
    </submittedName>
</protein>
<accession>A0A1Q6R1H4</accession>
<sequence>MKDEGRKGRASPWGEVASRSDDGEGFTIRKHKDSRPLSVALRAPAPPEGSLSLHPEQIQNLQSYELCGILDIEKIKSFRKPLLTPQSVGVVFFLLRTIQNLQSYEFCGILDIEKTTAHRGGLPSLVKKNPLRARQSQGAVFLCP</sequence>
<name>A0A1Q6R1H4_9FIRM</name>
<reference evidence="2 3" key="1">
    <citation type="journal article" date="2016" name="Nat. Biotechnol.">
        <title>Measurement of bacterial replication rates in microbial communities.</title>
        <authorList>
            <person name="Brown C.T."/>
            <person name="Olm M.R."/>
            <person name="Thomas B.C."/>
            <person name="Banfield J.F."/>
        </authorList>
    </citation>
    <scope>NUCLEOTIDE SEQUENCE [LARGE SCALE GENOMIC DNA]</scope>
    <source>
        <strain evidence="2">46_33</strain>
    </source>
</reference>
<evidence type="ECO:0000256" key="1">
    <source>
        <dbReference type="SAM" id="MobiDB-lite"/>
    </source>
</evidence>
<dbReference type="AlphaFoldDB" id="A0A1Q6R1H4"/>
<dbReference type="RefSeq" id="WP_303680520.1">
    <property type="nucleotide sequence ID" value="NZ_MNTG01000047.1"/>
</dbReference>
<evidence type="ECO:0000313" key="2">
    <source>
        <dbReference type="EMBL" id="OLA36245.1"/>
    </source>
</evidence>
<organism evidence="2 3">
    <name type="scientific">Phascolarctobacterium succinatutens</name>
    <dbReference type="NCBI Taxonomy" id="626940"/>
    <lineage>
        <taxon>Bacteria</taxon>
        <taxon>Bacillati</taxon>
        <taxon>Bacillota</taxon>
        <taxon>Negativicutes</taxon>
        <taxon>Acidaminococcales</taxon>
        <taxon>Acidaminococcaceae</taxon>
        <taxon>Phascolarctobacterium</taxon>
    </lineage>
</organism>
<gene>
    <name evidence="2" type="ORF">BHW43_10660</name>
</gene>
<proteinExistence type="predicted"/>
<dbReference type="STRING" id="626940.BHW43_10660"/>